<name>A0A024WQE6_PLAFA</name>
<dbReference type="EMBL" id="KI925544">
    <property type="protein sequence ID" value="ETW49382.1"/>
    <property type="molecule type" value="Genomic_DNA"/>
</dbReference>
<organism evidence="1 2">
    <name type="scientific">Plasmodium falciparum MaliPS096_E11</name>
    <dbReference type="NCBI Taxonomy" id="1036727"/>
    <lineage>
        <taxon>Eukaryota</taxon>
        <taxon>Sar</taxon>
        <taxon>Alveolata</taxon>
        <taxon>Apicomplexa</taxon>
        <taxon>Aconoidasida</taxon>
        <taxon>Haemosporida</taxon>
        <taxon>Plasmodiidae</taxon>
        <taxon>Plasmodium</taxon>
        <taxon>Plasmodium (Laverania)</taxon>
    </lineage>
</organism>
<dbReference type="Proteomes" id="UP000030699">
    <property type="component" value="Unassembled WGS sequence"/>
</dbReference>
<reference evidence="1 2" key="1">
    <citation type="submission" date="2013-02" db="EMBL/GenBank/DDBJ databases">
        <title>The Genome Annotation of Plasmodium falciparum MaliPS096_E11.</title>
        <authorList>
            <consortium name="The Broad Institute Genome Sequencing Platform"/>
            <consortium name="The Broad Institute Genome Sequencing Center for Infectious Disease"/>
            <person name="Neafsey D."/>
            <person name="Hoffman S."/>
            <person name="Volkman S."/>
            <person name="Rosenthal P."/>
            <person name="Walker B."/>
            <person name="Young S.K."/>
            <person name="Zeng Q."/>
            <person name="Gargeya S."/>
            <person name="Fitzgerald M."/>
            <person name="Haas B."/>
            <person name="Abouelleil A."/>
            <person name="Allen A.W."/>
            <person name="Alvarado L."/>
            <person name="Arachchi H.M."/>
            <person name="Berlin A.M."/>
            <person name="Chapman S.B."/>
            <person name="Gainer-Dewar J."/>
            <person name="Goldberg J."/>
            <person name="Griggs A."/>
            <person name="Gujja S."/>
            <person name="Hansen M."/>
            <person name="Howarth C."/>
            <person name="Imamovic A."/>
            <person name="Ireland A."/>
            <person name="Larimer J."/>
            <person name="McCowan C."/>
            <person name="Murphy C."/>
            <person name="Pearson M."/>
            <person name="Poon T.W."/>
            <person name="Priest M."/>
            <person name="Roberts A."/>
            <person name="Saif S."/>
            <person name="Shea T."/>
            <person name="Sisk P."/>
            <person name="Sykes S."/>
            <person name="Wortman J."/>
            <person name="Nusbaum C."/>
            <person name="Birren B."/>
        </authorList>
    </citation>
    <scope>NUCLEOTIDE SEQUENCE [LARGE SCALE GENOMIC DNA]</scope>
    <source>
        <strain evidence="1 2">MaliPS096_E11</strain>
    </source>
</reference>
<proteinExistence type="predicted"/>
<protein>
    <submittedName>
        <fullName evidence="1">Uncharacterized protein</fullName>
    </submittedName>
</protein>
<dbReference type="AlphaFoldDB" id="A0A024WQE6"/>
<evidence type="ECO:0000313" key="1">
    <source>
        <dbReference type="EMBL" id="ETW49382.1"/>
    </source>
</evidence>
<sequence length="54" mass="6740">MYNGILCASYKTEHYKFLSYCTIEEKGIRYRKLHIYIYKKKKKKKLNIYSYNFD</sequence>
<evidence type="ECO:0000313" key="2">
    <source>
        <dbReference type="Proteomes" id="UP000030699"/>
    </source>
</evidence>
<reference evidence="1 2" key="2">
    <citation type="submission" date="2013-02" db="EMBL/GenBank/DDBJ databases">
        <title>The Genome Sequence of Plasmodium falciparum MaliPS096_E11.</title>
        <authorList>
            <consortium name="The Broad Institute Genome Sequencing Platform"/>
            <consortium name="The Broad Institute Genome Sequencing Center for Infectious Disease"/>
            <person name="Neafsey D."/>
            <person name="Cheeseman I."/>
            <person name="Volkman S."/>
            <person name="Adams J."/>
            <person name="Walker B."/>
            <person name="Young S.K."/>
            <person name="Zeng Q."/>
            <person name="Gargeya S."/>
            <person name="Fitzgerald M."/>
            <person name="Haas B."/>
            <person name="Abouelleil A."/>
            <person name="Alvarado L."/>
            <person name="Arachchi H.M."/>
            <person name="Berlin A.M."/>
            <person name="Chapman S.B."/>
            <person name="Dewar J."/>
            <person name="Goldberg J."/>
            <person name="Griggs A."/>
            <person name="Gujja S."/>
            <person name="Hansen M."/>
            <person name="Howarth C."/>
            <person name="Imamovic A."/>
            <person name="Larimer J."/>
            <person name="McCowan C."/>
            <person name="Murphy C."/>
            <person name="Neiman D."/>
            <person name="Pearson M."/>
            <person name="Priest M."/>
            <person name="Roberts A."/>
            <person name="Saif S."/>
            <person name="Shea T."/>
            <person name="Sisk P."/>
            <person name="Sykes S."/>
            <person name="Wortman J."/>
            <person name="Nusbaum C."/>
            <person name="Birren B."/>
        </authorList>
    </citation>
    <scope>NUCLEOTIDE SEQUENCE [LARGE SCALE GENOMIC DNA]</scope>
    <source>
        <strain evidence="1 2">MaliPS096_E11</strain>
    </source>
</reference>
<accession>A0A024WQE6</accession>
<gene>
    <name evidence="1" type="ORF">PFMALIP_02560</name>
</gene>